<dbReference type="Pfam" id="PF00201">
    <property type="entry name" value="UDPGT"/>
    <property type="match status" value="1"/>
</dbReference>
<dbReference type="GeneID" id="110773896"/>
<organism evidence="6 7">
    <name type="scientific">Prunus avium</name>
    <name type="common">Cherry</name>
    <name type="synonym">Cerasus avium</name>
    <dbReference type="NCBI Taxonomy" id="42229"/>
    <lineage>
        <taxon>Eukaryota</taxon>
        <taxon>Viridiplantae</taxon>
        <taxon>Streptophyta</taxon>
        <taxon>Embryophyta</taxon>
        <taxon>Tracheophyta</taxon>
        <taxon>Spermatophyta</taxon>
        <taxon>Magnoliopsida</taxon>
        <taxon>eudicotyledons</taxon>
        <taxon>Gunneridae</taxon>
        <taxon>Pentapetalae</taxon>
        <taxon>rosids</taxon>
        <taxon>fabids</taxon>
        <taxon>Rosales</taxon>
        <taxon>Rosaceae</taxon>
        <taxon>Amygdaloideae</taxon>
        <taxon>Amygdaleae</taxon>
        <taxon>Prunus</taxon>
    </lineage>
</organism>
<protein>
    <recommendedName>
        <fullName evidence="5">Glycosyltransferase</fullName>
        <ecNumber evidence="5">2.4.1.-</ecNumber>
    </recommendedName>
</protein>
<evidence type="ECO:0000256" key="3">
    <source>
        <dbReference type="ARBA" id="ARBA00022679"/>
    </source>
</evidence>
<dbReference type="FunFam" id="3.40.50.2000:FF:000057">
    <property type="entry name" value="Glycosyltransferase"/>
    <property type="match status" value="1"/>
</dbReference>
<sequence>MEKREKAHCLVLFYPIQGHINPMLQFSKRLQHKGLKVTLVTTRSVHKAMHGDGGGQSPSPFSSIALETISDGFDGEGGSSQAESIQAYWDRFREIGSQTLAELIDKLSASGHPADCLVYDPILPWALDVAKRVGIAGAAFFTVSCAVTNIYSLVHNGLLKLPLNLDSEILLPGLPPLQPSDTPSFIYVPESHPAFFKLALDQFSNLDKADWVFYSTFYELEQEAVDWMAKFWPLRTIGPTIPSMYLNKGHEEDKEYGLSLLKPNSDACMKWLNAKPKGSVAYVSFGSVAKLGEEKMEELCLGLRRSKHYFLWVVRASESAKLPKGFAEETSEKGLVVSWCPQLEVLAHEAVGCFVTHCGWNSTLEALSLGVPMVAVPQWVDQSTNAKFIMDVWKIGLKAQADEKGIVRGEEIAHCVTEILEGERGKEIRKNVLKWKALAKSAVDEGGSSDKNIDEFIAKLVQY</sequence>
<dbReference type="RefSeq" id="XP_021834103.1">
    <property type="nucleotide sequence ID" value="XM_021978411.1"/>
</dbReference>
<dbReference type="KEGG" id="pavi:110773896"/>
<dbReference type="EC" id="2.4.1.-" evidence="5"/>
<dbReference type="GO" id="GO:0080043">
    <property type="term" value="F:quercetin 3-O-glucosyltransferase activity"/>
    <property type="evidence" value="ECO:0007669"/>
    <property type="project" value="TreeGrafter"/>
</dbReference>
<evidence type="ECO:0000256" key="2">
    <source>
        <dbReference type="ARBA" id="ARBA00022676"/>
    </source>
</evidence>
<dbReference type="Proteomes" id="UP000515124">
    <property type="component" value="Unplaced"/>
</dbReference>
<comment type="similarity">
    <text evidence="1 4">Belongs to the UDP-glycosyltransferase family.</text>
</comment>
<dbReference type="GO" id="GO:0080044">
    <property type="term" value="F:quercetin 7-O-glucosyltransferase activity"/>
    <property type="evidence" value="ECO:0007669"/>
    <property type="project" value="TreeGrafter"/>
</dbReference>
<evidence type="ECO:0000313" key="7">
    <source>
        <dbReference type="RefSeq" id="XP_021834103.1"/>
    </source>
</evidence>
<dbReference type="InterPro" id="IPR035595">
    <property type="entry name" value="UDP_glycos_trans_CS"/>
</dbReference>
<dbReference type="AlphaFoldDB" id="A0A6P5U1X6"/>
<evidence type="ECO:0000256" key="4">
    <source>
        <dbReference type="RuleBase" id="RU003718"/>
    </source>
</evidence>
<keyword evidence="2 4" id="KW-0328">Glycosyltransferase</keyword>
<accession>A0A6P5U1X6</accession>
<dbReference type="PROSITE" id="PS00375">
    <property type="entry name" value="UDPGT"/>
    <property type="match status" value="1"/>
</dbReference>
<dbReference type="PANTHER" id="PTHR11926:SF1540">
    <property type="entry name" value="GLYCOSYLTRANSFERASE"/>
    <property type="match status" value="1"/>
</dbReference>
<dbReference type="InterPro" id="IPR002213">
    <property type="entry name" value="UDP_glucos_trans"/>
</dbReference>
<keyword evidence="3 4" id="KW-0808">Transferase</keyword>
<dbReference type="PANTHER" id="PTHR11926">
    <property type="entry name" value="GLUCOSYL/GLUCURONOSYL TRANSFERASES"/>
    <property type="match status" value="1"/>
</dbReference>
<gene>
    <name evidence="7" type="primary">LOC110773896</name>
</gene>
<evidence type="ECO:0000256" key="1">
    <source>
        <dbReference type="ARBA" id="ARBA00009995"/>
    </source>
</evidence>
<dbReference type="CDD" id="cd03784">
    <property type="entry name" value="GT1_Gtf-like"/>
    <property type="match status" value="1"/>
</dbReference>
<proteinExistence type="inferred from homology"/>
<reference evidence="7" key="1">
    <citation type="submission" date="2025-08" db="UniProtKB">
        <authorList>
            <consortium name="RefSeq"/>
        </authorList>
    </citation>
    <scope>IDENTIFICATION</scope>
</reference>
<dbReference type="FunFam" id="3.40.50.2000:FF:000019">
    <property type="entry name" value="Glycosyltransferase"/>
    <property type="match status" value="1"/>
</dbReference>
<evidence type="ECO:0000256" key="5">
    <source>
        <dbReference type="RuleBase" id="RU362057"/>
    </source>
</evidence>
<dbReference type="SUPFAM" id="SSF53756">
    <property type="entry name" value="UDP-Glycosyltransferase/glycogen phosphorylase"/>
    <property type="match status" value="1"/>
</dbReference>
<keyword evidence="6" id="KW-1185">Reference proteome</keyword>
<dbReference type="GO" id="GO:0032787">
    <property type="term" value="P:monocarboxylic acid metabolic process"/>
    <property type="evidence" value="ECO:0007669"/>
    <property type="project" value="UniProtKB-ARBA"/>
</dbReference>
<evidence type="ECO:0000313" key="6">
    <source>
        <dbReference type="Proteomes" id="UP000515124"/>
    </source>
</evidence>
<name>A0A6P5U1X6_PRUAV</name>
<dbReference type="Gene3D" id="3.40.50.2000">
    <property type="entry name" value="Glycogen Phosphorylase B"/>
    <property type="match status" value="2"/>
</dbReference>